<accession>A0ABN6XPC1</accession>
<feature type="domain" description="HTH asnC-type" evidence="4">
    <location>
        <begin position="183"/>
        <end position="243"/>
    </location>
</feature>
<evidence type="ECO:0000256" key="2">
    <source>
        <dbReference type="ARBA" id="ARBA00023125"/>
    </source>
</evidence>
<dbReference type="InterPro" id="IPR011008">
    <property type="entry name" value="Dimeric_a/b-barrel"/>
</dbReference>
<sequence length="345" mass="37861">MNPHALDRLDDLGRRIVVALQRDGRASWRAIADVVGASVTTVARRGQQLLADGVVKVAVVPALSAGGPYASFWVRINCRPGMAMAVAATLSAHQDVRFCSTVSGEYDLMAEIIVRGGATNQLSVVEGLRSIDGVERWRSDLIMHVYKVSFQWGRQLYGELLGSEPEEDDGRSVDPVDCGPDHFDAADLEILSVLREDGRETFQRIADRLGINESSVRRRFDRLRAGHCVEVHTLVSSAALGMNSETLMTIKVSPSRIQAVGEELAHHPSVRFLASLVADNSLLCEVITPSVQELHTFLNDFLARLDGVEGWSASMELLYLKRAFVETPWWSSETKVPGLLAELGV</sequence>
<keyword evidence="3" id="KW-0804">Transcription</keyword>
<dbReference type="Pfam" id="PF13404">
    <property type="entry name" value="HTH_AsnC-type"/>
    <property type="match status" value="2"/>
</dbReference>
<keyword evidence="6" id="KW-1185">Reference proteome</keyword>
<dbReference type="SUPFAM" id="SSF54909">
    <property type="entry name" value="Dimeric alpha+beta barrel"/>
    <property type="match status" value="2"/>
</dbReference>
<evidence type="ECO:0000313" key="6">
    <source>
        <dbReference type="Proteomes" id="UP001321498"/>
    </source>
</evidence>
<dbReference type="EMBL" id="AP027731">
    <property type="protein sequence ID" value="BDZ46859.1"/>
    <property type="molecule type" value="Genomic_DNA"/>
</dbReference>
<organism evidence="5 6">
    <name type="scientific">Naasia aerilata</name>
    <dbReference type="NCBI Taxonomy" id="1162966"/>
    <lineage>
        <taxon>Bacteria</taxon>
        <taxon>Bacillati</taxon>
        <taxon>Actinomycetota</taxon>
        <taxon>Actinomycetes</taxon>
        <taxon>Micrococcales</taxon>
        <taxon>Microbacteriaceae</taxon>
        <taxon>Naasia</taxon>
    </lineage>
</organism>
<protein>
    <recommendedName>
        <fullName evidence="4">HTH asnC-type domain-containing protein</fullName>
    </recommendedName>
</protein>
<evidence type="ECO:0000256" key="3">
    <source>
        <dbReference type="ARBA" id="ARBA00023163"/>
    </source>
</evidence>
<dbReference type="Proteomes" id="UP001321498">
    <property type="component" value="Chromosome"/>
</dbReference>
<gene>
    <name evidence="5" type="ORF">GCM10025866_27680</name>
</gene>
<dbReference type="PANTHER" id="PTHR30154">
    <property type="entry name" value="LEUCINE-RESPONSIVE REGULATORY PROTEIN"/>
    <property type="match status" value="1"/>
</dbReference>
<evidence type="ECO:0000256" key="1">
    <source>
        <dbReference type="ARBA" id="ARBA00023015"/>
    </source>
</evidence>
<dbReference type="InterPro" id="IPR000485">
    <property type="entry name" value="AsnC-type_HTH_dom"/>
</dbReference>
<dbReference type="Gene3D" id="1.10.10.10">
    <property type="entry name" value="Winged helix-like DNA-binding domain superfamily/Winged helix DNA-binding domain"/>
    <property type="match status" value="2"/>
</dbReference>
<dbReference type="InterPro" id="IPR036390">
    <property type="entry name" value="WH_DNA-bd_sf"/>
</dbReference>
<keyword evidence="2" id="KW-0238">DNA-binding</keyword>
<evidence type="ECO:0000259" key="4">
    <source>
        <dbReference type="PROSITE" id="PS50956"/>
    </source>
</evidence>
<dbReference type="PANTHER" id="PTHR30154:SF34">
    <property type="entry name" value="TRANSCRIPTIONAL REGULATOR AZLB"/>
    <property type="match status" value="1"/>
</dbReference>
<dbReference type="InterPro" id="IPR036388">
    <property type="entry name" value="WH-like_DNA-bd_sf"/>
</dbReference>
<dbReference type="Gene3D" id="3.30.70.920">
    <property type="match status" value="2"/>
</dbReference>
<dbReference type="InterPro" id="IPR019887">
    <property type="entry name" value="Tscrpt_reg_AsnC/Lrp_C"/>
</dbReference>
<dbReference type="InterPro" id="IPR019888">
    <property type="entry name" value="Tscrpt_reg_AsnC-like"/>
</dbReference>
<dbReference type="PRINTS" id="PR00033">
    <property type="entry name" value="HTHASNC"/>
</dbReference>
<reference evidence="6" key="1">
    <citation type="journal article" date="2019" name="Int. J. Syst. Evol. Microbiol.">
        <title>The Global Catalogue of Microorganisms (GCM) 10K type strain sequencing project: providing services to taxonomists for standard genome sequencing and annotation.</title>
        <authorList>
            <consortium name="The Broad Institute Genomics Platform"/>
            <consortium name="The Broad Institute Genome Sequencing Center for Infectious Disease"/>
            <person name="Wu L."/>
            <person name="Ma J."/>
        </authorList>
    </citation>
    <scope>NUCLEOTIDE SEQUENCE [LARGE SCALE GENOMIC DNA]</scope>
    <source>
        <strain evidence="6">NBRC 108725</strain>
    </source>
</reference>
<name>A0ABN6XPC1_9MICO</name>
<dbReference type="SMART" id="SM00344">
    <property type="entry name" value="HTH_ASNC"/>
    <property type="match status" value="2"/>
</dbReference>
<dbReference type="Pfam" id="PF01037">
    <property type="entry name" value="AsnC_trans_reg"/>
    <property type="match status" value="2"/>
</dbReference>
<dbReference type="RefSeq" id="WP_286276852.1">
    <property type="nucleotide sequence ID" value="NZ_AP027731.1"/>
</dbReference>
<evidence type="ECO:0000313" key="5">
    <source>
        <dbReference type="EMBL" id="BDZ46859.1"/>
    </source>
</evidence>
<dbReference type="PROSITE" id="PS50956">
    <property type="entry name" value="HTH_ASNC_2"/>
    <property type="match status" value="1"/>
</dbReference>
<proteinExistence type="predicted"/>
<keyword evidence="1" id="KW-0805">Transcription regulation</keyword>
<dbReference type="SUPFAM" id="SSF46785">
    <property type="entry name" value="Winged helix' DNA-binding domain"/>
    <property type="match status" value="2"/>
</dbReference>